<feature type="region of interest" description="Disordered" evidence="1">
    <location>
        <begin position="1"/>
        <end position="25"/>
    </location>
</feature>
<organism evidence="2 3">
    <name type="scientific">Perkinsus olseni</name>
    <name type="common">Perkinsus atlanticus</name>
    <dbReference type="NCBI Taxonomy" id="32597"/>
    <lineage>
        <taxon>Eukaryota</taxon>
        <taxon>Sar</taxon>
        <taxon>Alveolata</taxon>
        <taxon>Perkinsozoa</taxon>
        <taxon>Perkinsea</taxon>
        <taxon>Perkinsida</taxon>
        <taxon>Perkinsidae</taxon>
        <taxon>Perkinsus</taxon>
    </lineage>
</organism>
<accession>A0A7J6TG25</accession>
<gene>
    <name evidence="2" type="ORF">FOZ63_011867</name>
</gene>
<evidence type="ECO:0000256" key="1">
    <source>
        <dbReference type="SAM" id="MobiDB-lite"/>
    </source>
</evidence>
<keyword evidence="3" id="KW-1185">Reference proteome</keyword>
<feature type="region of interest" description="Disordered" evidence="1">
    <location>
        <begin position="37"/>
        <end position="71"/>
    </location>
</feature>
<dbReference type="Proteomes" id="UP000553632">
    <property type="component" value="Unassembled WGS sequence"/>
</dbReference>
<dbReference type="EMBL" id="JABANO010011538">
    <property type="protein sequence ID" value="KAF4743310.1"/>
    <property type="molecule type" value="Genomic_DNA"/>
</dbReference>
<feature type="compositionally biased region" description="Polar residues" evidence="1">
    <location>
        <begin position="118"/>
        <end position="132"/>
    </location>
</feature>
<sequence>MAAVPVRRKTPRSPTEAVTLSDHDKHVTESAATAIAEVCNPSPGAIEPTASEGPSDEPRRVTSFTIREGFPPDSWSIVEVKLFMPTKSSEPDWVQATESLGGPQESGKTTANEKSHESSPGGSSEDVSTPGTSMKREHVDEFECGQLFLAETNEDFEGHLLFKTKTDYSFAGHITRTFSESPVRIEVDLNRSSYIRVVANTKLDPRGI</sequence>
<protein>
    <submittedName>
        <fullName evidence="2">Uncharacterized protein</fullName>
    </submittedName>
</protein>
<reference evidence="2 3" key="1">
    <citation type="submission" date="2020-04" db="EMBL/GenBank/DDBJ databases">
        <title>Perkinsus olseni comparative genomics.</title>
        <authorList>
            <person name="Bogema D.R."/>
        </authorList>
    </citation>
    <scope>NUCLEOTIDE SEQUENCE [LARGE SCALE GENOMIC DNA]</scope>
    <source>
        <strain evidence="2 3">ATCC PRA-207</strain>
    </source>
</reference>
<proteinExistence type="predicted"/>
<evidence type="ECO:0000313" key="3">
    <source>
        <dbReference type="Proteomes" id="UP000553632"/>
    </source>
</evidence>
<evidence type="ECO:0000313" key="2">
    <source>
        <dbReference type="EMBL" id="KAF4743310.1"/>
    </source>
</evidence>
<comment type="caution">
    <text evidence="2">The sequence shown here is derived from an EMBL/GenBank/DDBJ whole genome shotgun (WGS) entry which is preliminary data.</text>
</comment>
<dbReference type="AlphaFoldDB" id="A0A7J6TG25"/>
<feature type="compositionally biased region" description="Basic residues" evidence="1">
    <location>
        <begin position="1"/>
        <end position="11"/>
    </location>
</feature>
<feature type="region of interest" description="Disordered" evidence="1">
    <location>
        <begin position="89"/>
        <end position="135"/>
    </location>
</feature>
<name>A0A7J6TG25_PEROL</name>